<gene>
    <name evidence="6" type="ORF">NBRC116585_00710</name>
</gene>
<keyword evidence="3" id="KW-0804">Transcription</keyword>
<dbReference type="PANTHER" id="PTHR47506:SF1">
    <property type="entry name" value="HTH-TYPE TRANSCRIPTIONAL REGULATOR YJDC"/>
    <property type="match status" value="1"/>
</dbReference>
<evidence type="ECO:0000256" key="4">
    <source>
        <dbReference type="PROSITE-ProRule" id="PRU00335"/>
    </source>
</evidence>
<name>A0ABP9ZV16_9GAMM</name>
<dbReference type="EMBL" id="BAABWH010000001">
    <property type="protein sequence ID" value="GAA6143954.1"/>
    <property type="molecule type" value="Genomic_DNA"/>
</dbReference>
<evidence type="ECO:0000313" key="6">
    <source>
        <dbReference type="EMBL" id="GAA6143954.1"/>
    </source>
</evidence>
<dbReference type="Gene3D" id="1.10.357.10">
    <property type="entry name" value="Tetracycline Repressor, domain 2"/>
    <property type="match status" value="1"/>
</dbReference>
<dbReference type="PRINTS" id="PR00455">
    <property type="entry name" value="HTHTETR"/>
</dbReference>
<dbReference type="Proteomes" id="UP001481413">
    <property type="component" value="Unassembled WGS sequence"/>
</dbReference>
<dbReference type="Pfam" id="PF00440">
    <property type="entry name" value="TetR_N"/>
    <property type="match status" value="1"/>
</dbReference>
<feature type="domain" description="HTH tetR-type" evidence="5">
    <location>
        <begin position="15"/>
        <end position="75"/>
    </location>
</feature>
<feature type="DNA-binding region" description="H-T-H motif" evidence="4">
    <location>
        <begin position="38"/>
        <end position="57"/>
    </location>
</feature>
<evidence type="ECO:0000313" key="7">
    <source>
        <dbReference type="Proteomes" id="UP001481413"/>
    </source>
</evidence>
<keyword evidence="7" id="KW-1185">Reference proteome</keyword>
<dbReference type="InterPro" id="IPR023772">
    <property type="entry name" value="DNA-bd_HTH_TetR-type_CS"/>
</dbReference>
<evidence type="ECO:0000259" key="5">
    <source>
        <dbReference type="PROSITE" id="PS50977"/>
    </source>
</evidence>
<sequence>MTVGRPGKRSAVEAEQTRDAILQAALNTFSELGFDGASVRDIASHTGVSHGVLRHHFGSKEDLWKHVMEHVFDHFSSHMLPLIEGAVSGDKSLALANFHSVVSGFIDISLTHPSYARLLISETRGGGERAEYCHVRFAGLHTAISELFDLAKAQSPALQNHSNDSFFYCLMSLTYFRIAFPGMGPELNFPVANGYSSAEDMILDILFADSSVSNR</sequence>
<dbReference type="PANTHER" id="PTHR47506">
    <property type="entry name" value="TRANSCRIPTIONAL REGULATORY PROTEIN"/>
    <property type="match status" value="1"/>
</dbReference>
<keyword evidence="2 4" id="KW-0238">DNA-binding</keyword>
<dbReference type="InterPro" id="IPR009057">
    <property type="entry name" value="Homeodomain-like_sf"/>
</dbReference>
<keyword evidence="1" id="KW-0805">Transcription regulation</keyword>
<protein>
    <recommendedName>
        <fullName evidence="5">HTH tetR-type domain-containing protein</fullName>
    </recommendedName>
</protein>
<accession>A0ABP9ZV16</accession>
<evidence type="ECO:0000256" key="2">
    <source>
        <dbReference type="ARBA" id="ARBA00023125"/>
    </source>
</evidence>
<proteinExistence type="predicted"/>
<dbReference type="InterPro" id="IPR001647">
    <property type="entry name" value="HTH_TetR"/>
</dbReference>
<evidence type="ECO:0000256" key="3">
    <source>
        <dbReference type="ARBA" id="ARBA00023163"/>
    </source>
</evidence>
<evidence type="ECO:0000256" key="1">
    <source>
        <dbReference type="ARBA" id="ARBA00023015"/>
    </source>
</evidence>
<reference evidence="6 7" key="1">
    <citation type="submission" date="2024-04" db="EMBL/GenBank/DDBJ databases">
        <title>Draft genome sequence of Thalassolituus maritimus NBRC 116585.</title>
        <authorList>
            <person name="Miyakawa T."/>
            <person name="Kusuya Y."/>
            <person name="Miura T."/>
        </authorList>
    </citation>
    <scope>NUCLEOTIDE SEQUENCE [LARGE SCALE GENOMIC DNA]</scope>
    <source>
        <strain evidence="6 7">5NW40-0001</strain>
    </source>
</reference>
<dbReference type="SUPFAM" id="SSF46689">
    <property type="entry name" value="Homeodomain-like"/>
    <property type="match status" value="1"/>
</dbReference>
<dbReference type="RefSeq" id="WP_353292906.1">
    <property type="nucleotide sequence ID" value="NZ_BAABWH010000001.1"/>
</dbReference>
<organism evidence="6 7">
    <name type="scientific">Thalassolituus maritimus</name>
    <dbReference type="NCBI Taxonomy" id="484498"/>
    <lineage>
        <taxon>Bacteria</taxon>
        <taxon>Pseudomonadati</taxon>
        <taxon>Pseudomonadota</taxon>
        <taxon>Gammaproteobacteria</taxon>
        <taxon>Oceanospirillales</taxon>
        <taxon>Oceanospirillaceae</taxon>
        <taxon>Thalassolituus</taxon>
    </lineage>
</organism>
<dbReference type="PROSITE" id="PS50977">
    <property type="entry name" value="HTH_TETR_2"/>
    <property type="match status" value="1"/>
</dbReference>
<comment type="caution">
    <text evidence="6">The sequence shown here is derived from an EMBL/GenBank/DDBJ whole genome shotgun (WGS) entry which is preliminary data.</text>
</comment>
<dbReference type="PROSITE" id="PS01081">
    <property type="entry name" value="HTH_TETR_1"/>
    <property type="match status" value="1"/>
</dbReference>